<feature type="compositionally biased region" description="Basic and acidic residues" evidence="1">
    <location>
        <begin position="60"/>
        <end position="71"/>
    </location>
</feature>
<accession>A0ABQ7A4Z4</accession>
<evidence type="ECO:0000313" key="2">
    <source>
        <dbReference type="EMBL" id="KAF3492743.1"/>
    </source>
</evidence>
<feature type="compositionally biased region" description="Basic and acidic residues" evidence="1">
    <location>
        <begin position="10"/>
        <end position="20"/>
    </location>
</feature>
<dbReference type="PANTHER" id="PTHR31228:SF40">
    <property type="entry name" value="CYSTATIN_MONELLIN SUPERFAMILY PROTEIN"/>
    <property type="match status" value="1"/>
</dbReference>
<organism evidence="2 3">
    <name type="scientific">Brassica cretica</name>
    <name type="common">Mustard</name>
    <dbReference type="NCBI Taxonomy" id="69181"/>
    <lineage>
        <taxon>Eukaryota</taxon>
        <taxon>Viridiplantae</taxon>
        <taxon>Streptophyta</taxon>
        <taxon>Embryophyta</taxon>
        <taxon>Tracheophyta</taxon>
        <taxon>Spermatophyta</taxon>
        <taxon>Magnoliopsida</taxon>
        <taxon>eudicotyledons</taxon>
        <taxon>Gunneridae</taxon>
        <taxon>Pentapetalae</taxon>
        <taxon>rosids</taxon>
        <taxon>malvids</taxon>
        <taxon>Brassicales</taxon>
        <taxon>Brassicaceae</taxon>
        <taxon>Brassiceae</taxon>
        <taxon>Brassica</taxon>
    </lineage>
</organism>
<feature type="compositionally biased region" description="Basic and acidic residues" evidence="1">
    <location>
        <begin position="32"/>
        <end position="46"/>
    </location>
</feature>
<dbReference type="Proteomes" id="UP000266723">
    <property type="component" value="Unassembled WGS sequence"/>
</dbReference>
<protein>
    <submittedName>
        <fullName evidence="2">Uncharacterized protein</fullName>
    </submittedName>
</protein>
<reference evidence="2 3" key="1">
    <citation type="journal article" date="2020" name="BMC Genomics">
        <title>Intraspecific diversification of the crop wild relative Brassica cretica Lam. using demographic model selection.</title>
        <authorList>
            <person name="Kioukis A."/>
            <person name="Michalopoulou V.A."/>
            <person name="Briers L."/>
            <person name="Pirintsos S."/>
            <person name="Studholme D.J."/>
            <person name="Pavlidis P."/>
            <person name="Sarris P.F."/>
        </authorList>
    </citation>
    <scope>NUCLEOTIDE SEQUENCE [LARGE SCALE GENOMIC DNA]</scope>
    <source>
        <strain evidence="3">cv. PFS-1207/04</strain>
    </source>
</reference>
<proteinExistence type="predicted"/>
<dbReference type="EMBL" id="QGKV02002055">
    <property type="protein sequence ID" value="KAF3492743.1"/>
    <property type="molecule type" value="Genomic_DNA"/>
</dbReference>
<evidence type="ECO:0000313" key="3">
    <source>
        <dbReference type="Proteomes" id="UP000266723"/>
    </source>
</evidence>
<keyword evidence="3" id="KW-1185">Reference proteome</keyword>
<dbReference type="NCBIfam" id="TIGR01638">
    <property type="entry name" value="Atha_cystat_rel"/>
    <property type="match status" value="1"/>
</dbReference>
<dbReference type="InterPro" id="IPR006525">
    <property type="entry name" value="Cystatin-related_pln"/>
</dbReference>
<dbReference type="PANTHER" id="PTHR31228">
    <property type="entry name" value="CYSTATIN/MONELLIN SUPERFAMILY PROTEIN"/>
    <property type="match status" value="1"/>
</dbReference>
<evidence type="ECO:0000256" key="1">
    <source>
        <dbReference type="SAM" id="MobiDB-lite"/>
    </source>
</evidence>
<name>A0ABQ7A4Z4_BRACR</name>
<comment type="caution">
    <text evidence="2">The sequence shown here is derived from an EMBL/GenBank/DDBJ whole genome shotgun (WGS) entry which is preliminary data.</text>
</comment>
<sequence>MATESMVVDAAKRAPTRDSLAEEEQSSPMKKQKVEEEEKIYSDTHVPELGCKPQWDVDSYDGREYESDPEDTKLFSDDEEYEKYRRERRRAFDSKGFIYEPLSGNYPIKDLEALVYPNVTSRELMTDLANLCVKKLNETQKKTVELVEIVRVIVLGGGTRKAYITFMAPESLNGPLTEYQAKVVTYAKNLKPPVPILCRPSPIPSI</sequence>
<feature type="region of interest" description="Disordered" evidence="1">
    <location>
        <begin position="1"/>
        <end position="71"/>
    </location>
</feature>
<gene>
    <name evidence="2" type="ORF">DY000_02054737</name>
</gene>